<gene>
    <name evidence="2" type="ORF">RSSM_01904</name>
</gene>
<comment type="caution">
    <text evidence="2">The sequence shown here is derived from an EMBL/GenBank/DDBJ whole genome shotgun (WGS) entry which is preliminary data.</text>
</comment>
<keyword evidence="3" id="KW-1185">Reference proteome</keyword>
<reference evidence="2 3" key="1">
    <citation type="journal article" date="2013" name="Mar. Genomics">
        <title>Expression of sulfatases in Rhodopirellula baltica and the diversity of sulfatases in the genus Rhodopirellula.</title>
        <authorList>
            <person name="Wegner C.E."/>
            <person name="Richter-Heitmann T."/>
            <person name="Klindworth A."/>
            <person name="Klockow C."/>
            <person name="Richter M."/>
            <person name="Achstetter T."/>
            <person name="Glockner F.O."/>
            <person name="Harder J."/>
        </authorList>
    </citation>
    <scope>NUCLEOTIDE SEQUENCE [LARGE SCALE GENOMIC DNA]</scope>
    <source>
        <strain evidence="2 3">SM41</strain>
    </source>
</reference>
<dbReference type="Proteomes" id="UP000011885">
    <property type="component" value="Unassembled WGS sequence"/>
</dbReference>
<name>M5U5C6_9BACT</name>
<protein>
    <submittedName>
        <fullName evidence="2">Uncharacterized protein</fullName>
    </submittedName>
</protein>
<feature type="region of interest" description="Disordered" evidence="1">
    <location>
        <begin position="1"/>
        <end position="22"/>
    </location>
</feature>
<accession>M5U5C6</accession>
<proteinExistence type="predicted"/>
<organism evidence="2 3">
    <name type="scientific">Rhodopirellula sallentina SM41</name>
    <dbReference type="NCBI Taxonomy" id="1263870"/>
    <lineage>
        <taxon>Bacteria</taxon>
        <taxon>Pseudomonadati</taxon>
        <taxon>Planctomycetota</taxon>
        <taxon>Planctomycetia</taxon>
        <taxon>Pirellulales</taxon>
        <taxon>Pirellulaceae</taxon>
        <taxon>Rhodopirellula</taxon>
    </lineage>
</organism>
<evidence type="ECO:0000313" key="2">
    <source>
        <dbReference type="EMBL" id="EMI56645.1"/>
    </source>
</evidence>
<sequence>MSASFLPSFNPGKPVSEPPRRRAFEVFSTQHPHEDLPVFSEDQRISGVAKTPSR</sequence>
<dbReference type="EMBL" id="ANOH01000135">
    <property type="protein sequence ID" value="EMI56645.1"/>
    <property type="molecule type" value="Genomic_DNA"/>
</dbReference>
<dbReference type="AlphaFoldDB" id="M5U5C6"/>
<evidence type="ECO:0000256" key="1">
    <source>
        <dbReference type="SAM" id="MobiDB-lite"/>
    </source>
</evidence>
<evidence type="ECO:0000313" key="3">
    <source>
        <dbReference type="Proteomes" id="UP000011885"/>
    </source>
</evidence>